<evidence type="ECO:0000313" key="2">
    <source>
        <dbReference type="EMBL" id="VDK53961.1"/>
    </source>
</evidence>
<evidence type="ECO:0000256" key="1">
    <source>
        <dbReference type="SAM" id="MobiDB-lite"/>
    </source>
</evidence>
<evidence type="ECO:0000313" key="3">
    <source>
        <dbReference type="Proteomes" id="UP000271889"/>
    </source>
</evidence>
<dbReference type="EMBL" id="UYRV01006767">
    <property type="protein sequence ID" value="VDK53961.1"/>
    <property type="molecule type" value="Genomic_DNA"/>
</dbReference>
<organism evidence="2 3">
    <name type="scientific">Cylicostephanus goldi</name>
    <name type="common">Nematode worm</name>
    <dbReference type="NCBI Taxonomy" id="71465"/>
    <lineage>
        <taxon>Eukaryota</taxon>
        <taxon>Metazoa</taxon>
        <taxon>Ecdysozoa</taxon>
        <taxon>Nematoda</taxon>
        <taxon>Chromadorea</taxon>
        <taxon>Rhabditida</taxon>
        <taxon>Rhabditina</taxon>
        <taxon>Rhabditomorpha</taxon>
        <taxon>Strongyloidea</taxon>
        <taxon>Strongylidae</taxon>
        <taxon>Cylicostephanus</taxon>
    </lineage>
</organism>
<keyword evidence="3" id="KW-1185">Reference proteome</keyword>
<feature type="region of interest" description="Disordered" evidence="1">
    <location>
        <begin position="1"/>
        <end position="68"/>
    </location>
</feature>
<feature type="compositionally biased region" description="Acidic residues" evidence="1">
    <location>
        <begin position="44"/>
        <end position="61"/>
    </location>
</feature>
<reference evidence="2 3" key="1">
    <citation type="submission" date="2018-11" db="EMBL/GenBank/DDBJ databases">
        <authorList>
            <consortium name="Pathogen Informatics"/>
        </authorList>
    </citation>
    <scope>NUCLEOTIDE SEQUENCE [LARGE SCALE GENOMIC DNA]</scope>
</reference>
<dbReference type="AlphaFoldDB" id="A0A3P6SIN2"/>
<sequence>MWEPMLHTAPAPRETRGSTTKGSQRQLLMDRQHPRPSILQEAESIPEELDTPFPAMDDDDGHDPSPGCISCAII</sequence>
<accession>A0A3P6SIN2</accession>
<dbReference type="Proteomes" id="UP000271889">
    <property type="component" value="Unassembled WGS sequence"/>
</dbReference>
<name>A0A3P6SIN2_CYLGO</name>
<feature type="compositionally biased region" description="Polar residues" evidence="1">
    <location>
        <begin position="17"/>
        <end position="26"/>
    </location>
</feature>
<gene>
    <name evidence="2" type="ORF">CGOC_LOCUS2842</name>
</gene>
<proteinExistence type="predicted"/>
<protein>
    <submittedName>
        <fullName evidence="2">Uncharacterized protein</fullName>
    </submittedName>
</protein>